<reference evidence="1 2" key="1">
    <citation type="submission" date="2024-04" db="EMBL/GenBank/DDBJ databases">
        <title>WGS of bacteria from Torrens River.</title>
        <authorList>
            <person name="Wyrsch E.R."/>
            <person name="Drigo B."/>
        </authorList>
    </citation>
    <scope>NUCLEOTIDE SEQUENCE [LARGE SCALE GENOMIC DNA]</scope>
    <source>
        <strain evidence="1 2">TWI391</strain>
    </source>
</reference>
<keyword evidence="2" id="KW-1185">Reference proteome</keyword>
<dbReference type="Proteomes" id="UP001409291">
    <property type="component" value="Unassembled WGS sequence"/>
</dbReference>
<evidence type="ECO:0008006" key="3">
    <source>
        <dbReference type="Google" id="ProtNLM"/>
    </source>
</evidence>
<evidence type="ECO:0000313" key="2">
    <source>
        <dbReference type="Proteomes" id="UP001409291"/>
    </source>
</evidence>
<accession>A0ABV0BX34</accession>
<evidence type="ECO:0000313" key="1">
    <source>
        <dbReference type="EMBL" id="MEN5379355.1"/>
    </source>
</evidence>
<organism evidence="1 2">
    <name type="scientific">Sphingobacterium kitahiroshimense</name>
    <dbReference type="NCBI Taxonomy" id="470446"/>
    <lineage>
        <taxon>Bacteria</taxon>
        <taxon>Pseudomonadati</taxon>
        <taxon>Bacteroidota</taxon>
        <taxon>Sphingobacteriia</taxon>
        <taxon>Sphingobacteriales</taxon>
        <taxon>Sphingobacteriaceae</taxon>
        <taxon>Sphingobacterium</taxon>
    </lineage>
</organism>
<comment type="caution">
    <text evidence="1">The sequence shown here is derived from an EMBL/GenBank/DDBJ whole genome shotgun (WGS) entry which is preliminary data.</text>
</comment>
<protein>
    <recommendedName>
        <fullName evidence="3">DUF3868 domain-containing protein</fullName>
    </recommendedName>
</protein>
<name>A0ABV0BX34_9SPHI</name>
<dbReference type="EMBL" id="JBDJNQ010000009">
    <property type="protein sequence ID" value="MEN5379355.1"/>
    <property type="molecule type" value="Genomic_DNA"/>
</dbReference>
<proteinExistence type="predicted"/>
<sequence>MKILLFIVTLFISLHQEFKKVYILMDKDDTSIIYNEDLKKVNLYIDHTLIPDEKLQMGIKLYIASFYVNNRNNLSADFIKIFQCSISDFGRMNRKPISKVIYYLEHENHGNLPFVYQNDAYLLLEINELKPNITSIREKLEKSGMLLIEGDGNLQQKKFVIYP</sequence>
<gene>
    <name evidence="1" type="ORF">ABE541_18965</name>
</gene>
<dbReference type="RefSeq" id="WP_346582117.1">
    <property type="nucleotide sequence ID" value="NZ_JBDJLH010000007.1"/>
</dbReference>